<evidence type="ECO:0000313" key="3">
    <source>
        <dbReference type="EMBL" id="AMD92085.1"/>
    </source>
</evidence>
<protein>
    <recommendedName>
        <fullName evidence="5">Glycosyltransferase</fullName>
    </recommendedName>
</protein>
<reference evidence="4" key="1">
    <citation type="submission" date="2016-02" db="EMBL/GenBank/DDBJ databases">
        <authorList>
            <person name="Holder M.E."/>
            <person name="Ajami N.J."/>
            <person name="Petrosino J.F."/>
        </authorList>
    </citation>
    <scope>NUCLEOTIDE SEQUENCE [LARGE SCALE GENOMIC DNA]</scope>
    <source>
        <strain evidence="4">DSM 12838</strain>
    </source>
</reference>
<dbReference type="Gene3D" id="3.40.50.2000">
    <property type="entry name" value="Glycogen Phosphorylase B"/>
    <property type="match status" value="2"/>
</dbReference>
<feature type="domain" description="Glycosyltransferase subfamily 4-like N-terminal" evidence="2">
    <location>
        <begin position="12"/>
        <end position="107"/>
    </location>
</feature>
<proteinExistence type="predicted"/>
<dbReference type="PANTHER" id="PTHR12526">
    <property type="entry name" value="GLYCOSYLTRANSFERASE"/>
    <property type="match status" value="1"/>
</dbReference>
<dbReference type="GO" id="GO:0016757">
    <property type="term" value="F:glycosyltransferase activity"/>
    <property type="evidence" value="ECO:0007669"/>
    <property type="project" value="InterPro"/>
</dbReference>
<dbReference type="PANTHER" id="PTHR12526:SF636">
    <property type="entry name" value="BLL3647 PROTEIN"/>
    <property type="match status" value="1"/>
</dbReference>
<dbReference type="Pfam" id="PF00534">
    <property type="entry name" value="Glycos_transf_1"/>
    <property type="match status" value="1"/>
</dbReference>
<dbReference type="KEGG" id="doa:AXF15_02500"/>
<dbReference type="InterPro" id="IPR001296">
    <property type="entry name" value="Glyco_trans_1"/>
</dbReference>
<dbReference type="CDD" id="cd03811">
    <property type="entry name" value="GT4_GT28_WabH-like"/>
    <property type="match status" value="1"/>
</dbReference>
<dbReference type="Pfam" id="PF13439">
    <property type="entry name" value="Glyco_transf_4"/>
    <property type="match status" value="1"/>
</dbReference>
<dbReference type="EMBL" id="CP014230">
    <property type="protein sequence ID" value="AMD92085.1"/>
    <property type="molecule type" value="Genomic_DNA"/>
</dbReference>
<feature type="domain" description="Glycosyl transferase family 1" evidence="1">
    <location>
        <begin position="173"/>
        <end position="316"/>
    </location>
</feature>
<dbReference type="STRING" id="888061.AXF15_02500"/>
<evidence type="ECO:0000259" key="2">
    <source>
        <dbReference type="Pfam" id="PF13439"/>
    </source>
</evidence>
<keyword evidence="4" id="KW-1185">Reference proteome</keyword>
<dbReference type="OrthoDB" id="9790710at2"/>
<name>A0A0X8JNN8_9BACT</name>
<dbReference type="RefSeq" id="WP_066602859.1">
    <property type="nucleotide sequence ID" value="NZ_CP014230.1"/>
</dbReference>
<organism evidence="3 4">
    <name type="scientific">Desulfomicrobium orale DSM 12838</name>
    <dbReference type="NCBI Taxonomy" id="888061"/>
    <lineage>
        <taxon>Bacteria</taxon>
        <taxon>Pseudomonadati</taxon>
        <taxon>Thermodesulfobacteriota</taxon>
        <taxon>Desulfovibrionia</taxon>
        <taxon>Desulfovibrionales</taxon>
        <taxon>Desulfomicrobiaceae</taxon>
        <taxon>Desulfomicrobium</taxon>
    </lineage>
</organism>
<dbReference type="Proteomes" id="UP000063964">
    <property type="component" value="Chromosome"/>
</dbReference>
<dbReference type="SUPFAM" id="SSF53756">
    <property type="entry name" value="UDP-Glycosyltransferase/glycogen phosphorylase"/>
    <property type="match status" value="1"/>
</dbReference>
<gene>
    <name evidence="3" type="ORF">AXF15_02500</name>
</gene>
<evidence type="ECO:0000313" key="4">
    <source>
        <dbReference type="Proteomes" id="UP000063964"/>
    </source>
</evidence>
<sequence length="355" mass="38985">MNIAFVNSTRKWGGVKSWTLDAARALSARGHEISIIGRPGPFVDKAAGLGLRARAVSFGPDFNPLLVTRMLRWFRSGKTDLVVVNVGKDMRSAGVAARLLDIPVVHRVGLSGDMEDTFKVRAMHKWVRPALLAPCAQIKHGLLKELRYLGPEEISVVLTGKEPAPAVPENVHRPVCFISTSQLNADKGHKDALAAMSLLKKQGHDFEYHVVGTGAIEAELKALADRLGLNGRVFWHGFQPDVRALLRQADVFLLPSMNEGLPNSLLEAMAEGLVCVARNVGGVAEVWPEDAPGLLLPYGARPEELARILMELLDAGDEHILALRRIFYATARENSRERMVCELERFFEEVAGRAV</sequence>
<dbReference type="AlphaFoldDB" id="A0A0X8JNN8"/>
<evidence type="ECO:0008006" key="5">
    <source>
        <dbReference type="Google" id="ProtNLM"/>
    </source>
</evidence>
<dbReference type="InterPro" id="IPR028098">
    <property type="entry name" value="Glyco_trans_4-like_N"/>
</dbReference>
<accession>A0A0X8JNN8</accession>
<evidence type="ECO:0000259" key="1">
    <source>
        <dbReference type="Pfam" id="PF00534"/>
    </source>
</evidence>